<protein>
    <submittedName>
        <fullName evidence="2">Uncharacterized protein</fullName>
    </submittedName>
</protein>
<dbReference type="InterPro" id="IPR003409">
    <property type="entry name" value="MORN"/>
</dbReference>
<keyword evidence="3" id="KW-1185">Reference proteome</keyword>
<reference evidence="2" key="1">
    <citation type="submission" date="2022-12" db="EMBL/GenBank/DDBJ databases">
        <title>Draft genome assemblies for two species of Escallonia (Escalloniales).</title>
        <authorList>
            <person name="Chanderbali A."/>
            <person name="Dervinis C."/>
            <person name="Anghel I."/>
            <person name="Soltis D."/>
            <person name="Soltis P."/>
            <person name="Zapata F."/>
        </authorList>
    </citation>
    <scope>NUCLEOTIDE SEQUENCE</scope>
    <source>
        <strain evidence="2">UCBG92.1500</strain>
        <tissue evidence="2">Leaf</tissue>
    </source>
</reference>
<organism evidence="2 3">
    <name type="scientific">Escallonia rubra</name>
    <dbReference type="NCBI Taxonomy" id="112253"/>
    <lineage>
        <taxon>Eukaryota</taxon>
        <taxon>Viridiplantae</taxon>
        <taxon>Streptophyta</taxon>
        <taxon>Embryophyta</taxon>
        <taxon>Tracheophyta</taxon>
        <taxon>Spermatophyta</taxon>
        <taxon>Magnoliopsida</taxon>
        <taxon>eudicotyledons</taxon>
        <taxon>Gunneridae</taxon>
        <taxon>Pentapetalae</taxon>
        <taxon>asterids</taxon>
        <taxon>campanulids</taxon>
        <taxon>Escalloniales</taxon>
        <taxon>Escalloniaceae</taxon>
        <taxon>Escallonia</taxon>
    </lineage>
</organism>
<dbReference type="GO" id="GO:0005829">
    <property type="term" value="C:cytosol"/>
    <property type="evidence" value="ECO:0007669"/>
    <property type="project" value="TreeGrafter"/>
</dbReference>
<dbReference type="GO" id="GO:0003676">
    <property type="term" value="F:nucleic acid binding"/>
    <property type="evidence" value="ECO:0007669"/>
    <property type="project" value="InterPro"/>
</dbReference>
<dbReference type="GO" id="GO:0016020">
    <property type="term" value="C:membrane"/>
    <property type="evidence" value="ECO:0007669"/>
    <property type="project" value="UniProtKB-ARBA"/>
</dbReference>
<dbReference type="Pfam" id="PF02493">
    <property type="entry name" value="MORN"/>
    <property type="match status" value="3"/>
</dbReference>
<dbReference type="SMART" id="SM00698">
    <property type="entry name" value="MORN"/>
    <property type="match status" value="3"/>
</dbReference>
<dbReference type="PANTHER" id="PTHR43215">
    <property type="entry name" value="RADIAL SPOKE HEAD 1 HOMOLOG"/>
    <property type="match status" value="1"/>
</dbReference>
<dbReference type="PANTHER" id="PTHR43215:SF14">
    <property type="entry name" value="RADIAL SPOKE HEAD 1 HOMOLOG"/>
    <property type="match status" value="1"/>
</dbReference>
<comment type="caution">
    <text evidence="2">The sequence shown here is derived from an EMBL/GenBank/DDBJ whole genome shotgun (WGS) entry which is preliminary data.</text>
</comment>
<evidence type="ECO:0000313" key="3">
    <source>
        <dbReference type="Proteomes" id="UP001187471"/>
    </source>
</evidence>
<name>A0AA88RRC7_9ASTE</name>
<dbReference type="SUPFAM" id="SSF54928">
    <property type="entry name" value="RNA-binding domain, RBD"/>
    <property type="match status" value="1"/>
</dbReference>
<dbReference type="Proteomes" id="UP001187471">
    <property type="component" value="Unassembled WGS sequence"/>
</dbReference>
<dbReference type="EMBL" id="JAVXUO010001844">
    <property type="protein sequence ID" value="KAK2978685.1"/>
    <property type="molecule type" value="Genomic_DNA"/>
</dbReference>
<accession>A0AA88RRC7</accession>
<dbReference type="SUPFAM" id="SSF82185">
    <property type="entry name" value="Histone H3 K4-specific methyltransferase SET7/9 N-terminal domain"/>
    <property type="match status" value="1"/>
</dbReference>
<dbReference type="FunFam" id="2.20.110.10:FF:000015">
    <property type="entry name" value="Phosphatidylinositol 4-phosphate 5-kinase"/>
    <property type="match status" value="1"/>
</dbReference>
<dbReference type="Gene3D" id="2.20.110.10">
    <property type="entry name" value="Histone H3 K4-specific methyltransferase SET7/9 N-terminal domain"/>
    <property type="match status" value="1"/>
</dbReference>
<proteinExistence type="predicted"/>
<sequence>MPTWGWQHQEILDRGKESVRDAKSIQFGFVGFRSEREAEEALRFFNNSFVDPFCLFTTSEKLEAITYDRAQARYCDPAQIPIHHPPSHSRRRRLRLLSGGAGEAPPERGSVHRELLGPRASRIGQVPLGDGCMYQGDWKRGKASGKGKFSWPSGATFEGEFKSGRMEGFSTFTGSDGDTYRGSWTSDRKHGYGQKRYVNGNYSMMIT</sequence>
<evidence type="ECO:0000256" key="1">
    <source>
        <dbReference type="ARBA" id="ARBA00022737"/>
    </source>
</evidence>
<dbReference type="InterPro" id="IPR035979">
    <property type="entry name" value="RBD_domain_sf"/>
</dbReference>
<dbReference type="AlphaFoldDB" id="A0AA88RRC7"/>
<gene>
    <name evidence="2" type="ORF">RJ640_009896</name>
</gene>
<keyword evidence="1" id="KW-0677">Repeat</keyword>
<evidence type="ECO:0000313" key="2">
    <source>
        <dbReference type="EMBL" id="KAK2978685.1"/>
    </source>
</evidence>